<gene>
    <name evidence="3" type="ORF">Slati_3826300</name>
</gene>
<reference evidence="3" key="1">
    <citation type="submission" date="2020-06" db="EMBL/GenBank/DDBJ databases">
        <authorList>
            <person name="Li T."/>
            <person name="Hu X."/>
            <person name="Zhang T."/>
            <person name="Song X."/>
            <person name="Zhang H."/>
            <person name="Dai N."/>
            <person name="Sheng W."/>
            <person name="Hou X."/>
            <person name="Wei L."/>
        </authorList>
    </citation>
    <scope>NUCLEOTIDE SEQUENCE</scope>
    <source>
        <strain evidence="3">KEN1</strain>
        <tissue evidence="3">Leaf</tissue>
    </source>
</reference>
<dbReference type="PANTHER" id="PTHR33240:SF15">
    <property type="entry name" value="GAG-PRO-LIKE PROTEIN"/>
    <property type="match status" value="1"/>
</dbReference>
<feature type="region of interest" description="Disordered" evidence="1">
    <location>
        <begin position="449"/>
        <end position="488"/>
    </location>
</feature>
<dbReference type="CDD" id="cd00303">
    <property type="entry name" value="retropepsin_like"/>
    <property type="match status" value="1"/>
</dbReference>
<feature type="compositionally biased region" description="Basic and acidic residues" evidence="1">
    <location>
        <begin position="323"/>
        <end position="354"/>
    </location>
</feature>
<reference evidence="3" key="2">
    <citation type="journal article" date="2024" name="Plant">
        <title>Genomic evolution and insights into agronomic trait innovations of Sesamum species.</title>
        <authorList>
            <person name="Miao H."/>
            <person name="Wang L."/>
            <person name="Qu L."/>
            <person name="Liu H."/>
            <person name="Sun Y."/>
            <person name="Le M."/>
            <person name="Wang Q."/>
            <person name="Wei S."/>
            <person name="Zheng Y."/>
            <person name="Lin W."/>
            <person name="Duan Y."/>
            <person name="Cao H."/>
            <person name="Xiong S."/>
            <person name="Wang X."/>
            <person name="Wei L."/>
            <person name="Li C."/>
            <person name="Ma Q."/>
            <person name="Ju M."/>
            <person name="Zhao R."/>
            <person name="Li G."/>
            <person name="Mu C."/>
            <person name="Tian Q."/>
            <person name="Mei H."/>
            <person name="Zhang T."/>
            <person name="Gao T."/>
            <person name="Zhang H."/>
        </authorList>
    </citation>
    <scope>NUCLEOTIDE SEQUENCE</scope>
    <source>
        <strain evidence="3">KEN1</strain>
    </source>
</reference>
<evidence type="ECO:0000313" key="3">
    <source>
        <dbReference type="EMBL" id="KAL0405124.1"/>
    </source>
</evidence>
<feature type="region of interest" description="Disordered" evidence="1">
    <location>
        <begin position="322"/>
        <end position="354"/>
    </location>
</feature>
<feature type="compositionally biased region" description="Basic and acidic residues" evidence="1">
    <location>
        <begin position="665"/>
        <end position="690"/>
    </location>
</feature>
<dbReference type="InterPro" id="IPR021109">
    <property type="entry name" value="Peptidase_aspartic_dom_sf"/>
</dbReference>
<evidence type="ECO:0000259" key="2">
    <source>
        <dbReference type="Pfam" id="PF03732"/>
    </source>
</evidence>
<evidence type="ECO:0000256" key="1">
    <source>
        <dbReference type="SAM" id="MobiDB-lite"/>
    </source>
</evidence>
<organism evidence="3">
    <name type="scientific">Sesamum latifolium</name>
    <dbReference type="NCBI Taxonomy" id="2727402"/>
    <lineage>
        <taxon>Eukaryota</taxon>
        <taxon>Viridiplantae</taxon>
        <taxon>Streptophyta</taxon>
        <taxon>Embryophyta</taxon>
        <taxon>Tracheophyta</taxon>
        <taxon>Spermatophyta</taxon>
        <taxon>Magnoliopsida</taxon>
        <taxon>eudicotyledons</taxon>
        <taxon>Gunneridae</taxon>
        <taxon>Pentapetalae</taxon>
        <taxon>asterids</taxon>
        <taxon>lamiids</taxon>
        <taxon>Lamiales</taxon>
        <taxon>Pedaliaceae</taxon>
        <taxon>Sesamum</taxon>
    </lineage>
</organism>
<dbReference type="Gene3D" id="2.40.70.10">
    <property type="entry name" value="Acid Proteases"/>
    <property type="match status" value="1"/>
</dbReference>
<dbReference type="EMBL" id="JACGWN010000014">
    <property type="protein sequence ID" value="KAL0405124.1"/>
    <property type="molecule type" value="Genomic_DNA"/>
</dbReference>
<dbReference type="Pfam" id="PF03732">
    <property type="entry name" value="Retrotrans_gag"/>
    <property type="match status" value="1"/>
</dbReference>
<dbReference type="AlphaFoldDB" id="A0AAW2TL25"/>
<accession>A0AAW2TL25</accession>
<feature type="domain" description="Retrotransposon gag" evidence="2">
    <location>
        <begin position="201"/>
        <end position="290"/>
    </location>
</feature>
<feature type="region of interest" description="Disordered" evidence="1">
    <location>
        <begin position="1"/>
        <end position="21"/>
    </location>
</feature>
<comment type="caution">
    <text evidence="3">The sequence shown here is derived from an EMBL/GenBank/DDBJ whole genome shotgun (WGS) entry which is preliminary data.</text>
</comment>
<protein>
    <recommendedName>
        <fullName evidence="2">Retrotransposon gag domain-containing protein</fullName>
    </recommendedName>
</protein>
<dbReference type="InterPro" id="IPR005162">
    <property type="entry name" value="Retrotrans_gag_dom"/>
</dbReference>
<sequence>MENPGNTTSKQKAPETSSSAQALQVVTGIPLTSIVAGSTPATLAQTTPLPWVVGPIADPPKRSTSSDTSAEEISPALLGAIQQIVSTAILEQVAALAPTRVATPSDVEALEEEAEEAIPVPMPPTGKRLETPPPVPQEVPPHWLARLECLQKGLQDVRCQIGGAPEDERQGIPFTEMVIADELPNAALLHRYTDGIKCRVCVTTFARAAQQWFNQLPMGVIGSFQEFRSLFLHQFSSIRKLRKIELSLFAVRQKDNEPLKEYLQRFNTIALEVPSATQEVKSSAFSQGLLDGDFFKSLAKKSVSKFDALLARTAKYINMEDAQAAKKESRGEKKKEVKEETPSKKPRNEFREKKAPYQRINTVYSPLTLPITQALMEVEGKRLLTRPRSWKEGPQRLQSDKFCHFHNDYDHTTEECHHLKNEIERLIQNGYLQEYVCWEKARGIDHYQKKETDRSKEAKVANPEASPRGGPKMVTNDKTDSNDPPRKGEVLDVETAEDTPIIQFGRAEHSGPKSSHNDALVITALLANYEVWRIFIDSGSTADILFGDAYDQMQLENIPLEEVNTSLYGFAGEVVHPRGLISLPLTLGTWRTRRTCILKFLVVDVPSAYNVILGRPTLNAFQAVISMYHMKIKFPTLGGIGEVQGDPLQSRRCYVEAVRKGQKRNSNEILKEAPSSKRGREGDIEEDPKTDGGTPPKVQPAEVLLNIELIPGDPESHTSRLSNG</sequence>
<feature type="region of interest" description="Disordered" evidence="1">
    <location>
        <begin position="665"/>
        <end position="702"/>
    </location>
</feature>
<feature type="compositionally biased region" description="Basic and acidic residues" evidence="1">
    <location>
        <begin position="449"/>
        <end position="459"/>
    </location>
</feature>
<dbReference type="PANTHER" id="PTHR33240">
    <property type="entry name" value="OS08G0508500 PROTEIN"/>
    <property type="match status" value="1"/>
</dbReference>
<feature type="compositionally biased region" description="Basic and acidic residues" evidence="1">
    <location>
        <begin position="475"/>
        <end position="488"/>
    </location>
</feature>
<proteinExistence type="predicted"/>
<name>A0AAW2TL25_9LAMI</name>